<evidence type="ECO:0000256" key="1">
    <source>
        <dbReference type="SAM" id="MobiDB-lite"/>
    </source>
</evidence>
<dbReference type="KEGG" id="dmm:dnm_040060"/>
<dbReference type="SUPFAM" id="SSF109998">
    <property type="entry name" value="Triger factor/SurA peptide-binding domain-like"/>
    <property type="match status" value="1"/>
</dbReference>
<dbReference type="AlphaFoldDB" id="A0A975BM34"/>
<name>A0A975BM34_9BACT</name>
<proteinExistence type="predicted"/>
<dbReference type="InterPro" id="IPR050245">
    <property type="entry name" value="PrsA_foldase"/>
</dbReference>
<dbReference type="InterPro" id="IPR027304">
    <property type="entry name" value="Trigger_fact/SurA_dom_sf"/>
</dbReference>
<evidence type="ECO:0000313" key="3">
    <source>
        <dbReference type="Proteomes" id="UP000663722"/>
    </source>
</evidence>
<accession>A0A975BM34</accession>
<sequence>MINYLYKLAILTGVFLAICVISGCPDRTSEEKGKFLIRVGSNVMTVPEFTKAFEIVKTAYPTDMMQNADYANEVRLQVLKQMTERMILLERAGELHIEISDAELEAAVADIKKGYPEGMFKKVLIESAISFDSWKNELKIRLLMEKVIARELGEKITITSEEIANYREEHHRADDSATESEEKTEDTNEMLAGRLYREKTEEAYHLWIKKLEEKYTIEINKAEWEKIADL</sequence>
<dbReference type="Gene3D" id="1.10.4030.10">
    <property type="entry name" value="Porin chaperone SurA, peptide-binding domain"/>
    <property type="match status" value="1"/>
</dbReference>
<dbReference type="PANTHER" id="PTHR47245">
    <property type="entry name" value="PEPTIDYLPROLYL ISOMERASE"/>
    <property type="match status" value="1"/>
</dbReference>
<dbReference type="EMBL" id="CP061800">
    <property type="protein sequence ID" value="QTA87966.1"/>
    <property type="molecule type" value="Genomic_DNA"/>
</dbReference>
<evidence type="ECO:0000313" key="2">
    <source>
        <dbReference type="EMBL" id="QTA87966.1"/>
    </source>
</evidence>
<dbReference type="Pfam" id="PF13624">
    <property type="entry name" value="SurA_N_3"/>
    <property type="match status" value="1"/>
</dbReference>
<reference evidence="2" key="1">
    <citation type="journal article" date="2021" name="Microb. Physiol.">
        <title>Proteogenomic Insights into the Physiology of Marine, Sulfate-Reducing, Filamentous Desulfonema limicola and Desulfonema magnum.</title>
        <authorList>
            <person name="Schnaars V."/>
            <person name="Wohlbrand L."/>
            <person name="Scheve S."/>
            <person name="Hinrichs C."/>
            <person name="Reinhardt R."/>
            <person name="Rabus R."/>
        </authorList>
    </citation>
    <scope>NUCLEOTIDE SEQUENCE</scope>
    <source>
        <strain evidence="2">4be13</strain>
    </source>
</reference>
<feature type="compositionally biased region" description="Acidic residues" evidence="1">
    <location>
        <begin position="176"/>
        <end position="188"/>
    </location>
</feature>
<protein>
    <submittedName>
        <fullName evidence="2">Chaperone SurA N-terminal domain-containing protein</fullName>
    </submittedName>
</protein>
<organism evidence="2 3">
    <name type="scientific">Desulfonema magnum</name>
    <dbReference type="NCBI Taxonomy" id="45655"/>
    <lineage>
        <taxon>Bacteria</taxon>
        <taxon>Pseudomonadati</taxon>
        <taxon>Thermodesulfobacteriota</taxon>
        <taxon>Desulfobacteria</taxon>
        <taxon>Desulfobacterales</taxon>
        <taxon>Desulfococcaceae</taxon>
        <taxon>Desulfonema</taxon>
    </lineage>
</organism>
<keyword evidence="3" id="KW-1185">Reference proteome</keyword>
<dbReference type="PROSITE" id="PS51257">
    <property type="entry name" value="PROKAR_LIPOPROTEIN"/>
    <property type="match status" value="1"/>
</dbReference>
<feature type="region of interest" description="Disordered" evidence="1">
    <location>
        <begin position="167"/>
        <end position="188"/>
    </location>
</feature>
<gene>
    <name evidence="2" type="ORF">dnm_040060</name>
</gene>
<dbReference type="PANTHER" id="PTHR47245:SF2">
    <property type="entry name" value="PEPTIDYL-PROLYL CIS-TRANS ISOMERASE HP_0175-RELATED"/>
    <property type="match status" value="1"/>
</dbReference>
<dbReference type="RefSeq" id="WP_207682944.1">
    <property type="nucleotide sequence ID" value="NZ_CP061800.1"/>
</dbReference>
<dbReference type="Proteomes" id="UP000663722">
    <property type="component" value="Chromosome"/>
</dbReference>